<evidence type="ECO:0000256" key="12">
    <source>
        <dbReference type="ARBA" id="ARBA00047398"/>
    </source>
</evidence>
<dbReference type="FunFam" id="3.40.50.620:FF:000068">
    <property type="entry name" value="Cysteine--tRNA ligase"/>
    <property type="match status" value="1"/>
</dbReference>
<dbReference type="Pfam" id="PF01406">
    <property type="entry name" value="tRNA-synt_1e"/>
    <property type="match status" value="1"/>
</dbReference>
<dbReference type="Gene3D" id="1.20.120.1910">
    <property type="entry name" value="Cysteine-tRNA ligase, C-terminal anti-codon recognition domain"/>
    <property type="match status" value="1"/>
</dbReference>
<name>A0A077AYV5_9PROT</name>
<evidence type="ECO:0000256" key="1">
    <source>
        <dbReference type="ARBA" id="ARBA00004496"/>
    </source>
</evidence>
<dbReference type="KEGG" id="paca:ID47_11265"/>
<evidence type="ECO:0000313" key="16">
    <source>
        <dbReference type="Proteomes" id="UP000028926"/>
    </source>
</evidence>
<dbReference type="OrthoDB" id="9815130at2"/>
<dbReference type="PANTHER" id="PTHR10890">
    <property type="entry name" value="CYSTEINYL-TRNA SYNTHETASE"/>
    <property type="match status" value="1"/>
</dbReference>
<comment type="similarity">
    <text evidence="2 13">Belongs to the class-I aminoacyl-tRNA synthetase family.</text>
</comment>
<dbReference type="InterPro" id="IPR015803">
    <property type="entry name" value="Cys-tRNA-ligase"/>
</dbReference>
<dbReference type="eggNOG" id="COG0215">
    <property type="taxonomic scope" value="Bacteria"/>
</dbReference>
<dbReference type="PANTHER" id="PTHR10890:SF3">
    <property type="entry name" value="CYSTEINE--TRNA LIGASE, CYTOPLASMIC"/>
    <property type="match status" value="1"/>
</dbReference>
<comment type="subunit">
    <text evidence="3 13">Monomer.</text>
</comment>
<dbReference type="CDD" id="cd00672">
    <property type="entry name" value="CysRS_core"/>
    <property type="match status" value="1"/>
</dbReference>
<evidence type="ECO:0000256" key="7">
    <source>
        <dbReference type="ARBA" id="ARBA00022741"/>
    </source>
</evidence>
<comment type="catalytic activity">
    <reaction evidence="12 13">
        <text>tRNA(Cys) + L-cysteine + ATP = L-cysteinyl-tRNA(Cys) + AMP + diphosphate</text>
        <dbReference type="Rhea" id="RHEA:17773"/>
        <dbReference type="Rhea" id="RHEA-COMP:9661"/>
        <dbReference type="Rhea" id="RHEA-COMP:9679"/>
        <dbReference type="ChEBI" id="CHEBI:30616"/>
        <dbReference type="ChEBI" id="CHEBI:33019"/>
        <dbReference type="ChEBI" id="CHEBI:35235"/>
        <dbReference type="ChEBI" id="CHEBI:78442"/>
        <dbReference type="ChEBI" id="CHEBI:78517"/>
        <dbReference type="ChEBI" id="CHEBI:456215"/>
        <dbReference type="EC" id="6.1.1.16"/>
    </reaction>
</comment>
<dbReference type="Proteomes" id="UP000028926">
    <property type="component" value="Chromosome"/>
</dbReference>
<keyword evidence="9 13" id="KW-0067">ATP-binding</keyword>
<sequence>MQLKVYNTYSRQKEDFVPLKPDHIGLYVCGPTVYDFAHIGNARPVVVFDILNRLLRHLYPKVTYVRNITDVDDKINAAAKASGESIRTITERTTQAYNDDMAALDALVPDVAPRATEHINEMIRMIEQLIDQGHAYAADGHVLFAVKTFTEYGKLSRRNQDELLAGARVEVAPYKKDAGDFVLWKPSDEETPGWESPWGRGRPGWHIECSAMSEKYLGKTFDIHGGGIDLSFPHHENELAQSCCANKTSYFAKYWMHNGHLTVNGEKMSKSLGNFYTVRELLEEFKGEALRYMLMSAHYRQPLDLSKDLIRQCHASLDRLYGAMRGLTMTEASIIHPDVFSALLDDMNVPLALSHLHDLASQINKASDFEEKQKLASIMKASGVLLGILQQDPDLWFKGEDNLNTTEIEELISHRNQARANRDFGEADRLRQHLLDMGVVLEDSASGTTWRRA</sequence>
<keyword evidence="4 13" id="KW-0963">Cytoplasm</keyword>
<dbReference type="SUPFAM" id="SSF47323">
    <property type="entry name" value="Anticodon-binding domain of a subclass of class I aminoacyl-tRNA synthetases"/>
    <property type="match status" value="1"/>
</dbReference>
<dbReference type="InterPro" id="IPR015273">
    <property type="entry name" value="Cys-tRNA-synt_Ia_DALR"/>
</dbReference>
<evidence type="ECO:0000256" key="2">
    <source>
        <dbReference type="ARBA" id="ARBA00005594"/>
    </source>
</evidence>
<dbReference type="GO" id="GO:0008270">
    <property type="term" value="F:zinc ion binding"/>
    <property type="evidence" value="ECO:0007669"/>
    <property type="project" value="UniProtKB-UniRule"/>
</dbReference>
<dbReference type="InterPro" id="IPR024909">
    <property type="entry name" value="Cys-tRNA/MSH_ligase"/>
</dbReference>
<dbReference type="HAMAP" id="MF_00041">
    <property type="entry name" value="Cys_tRNA_synth"/>
    <property type="match status" value="1"/>
</dbReference>
<gene>
    <name evidence="13" type="primary">cysS</name>
    <name evidence="15" type="ORF">ID47_11265</name>
</gene>
<keyword evidence="10 13" id="KW-0648">Protein biosynthesis</keyword>
<organism evidence="15 16">
    <name type="scientific">Candidatus Odyssella acanthamoebae</name>
    <dbReference type="NCBI Taxonomy" id="91604"/>
    <lineage>
        <taxon>Bacteria</taxon>
        <taxon>Pseudomonadati</taxon>
        <taxon>Pseudomonadota</taxon>
        <taxon>Alphaproteobacteria</taxon>
        <taxon>Holosporales</taxon>
        <taxon>Candidatus Paracaedibacteraceae</taxon>
        <taxon>Candidatus Odyssella</taxon>
    </lineage>
</organism>
<evidence type="ECO:0000256" key="11">
    <source>
        <dbReference type="ARBA" id="ARBA00023146"/>
    </source>
</evidence>
<dbReference type="GO" id="GO:0004817">
    <property type="term" value="F:cysteine-tRNA ligase activity"/>
    <property type="evidence" value="ECO:0007669"/>
    <property type="project" value="UniProtKB-UniRule"/>
</dbReference>
<dbReference type="SUPFAM" id="SSF52374">
    <property type="entry name" value="Nucleotidylyl transferase"/>
    <property type="match status" value="1"/>
</dbReference>
<dbReference type="RefSeq" id="WP_038466409.1">
    <property type="nucleotide sequence ID" value="NZ_CP008941.1"/>
</dbReference>
<comment type="subcellular location">
    <subcellularLocation>
        <location evidence="1 13">Cytoplasm</location>
    </subcellularLocation>
</comment>
<reference evidence="15 16" key="1">
    <citation type="submission" date="2014-07" db="EMBL/GenBank/DDBJ databases">
        <title>Comparative genomic insights into amoeba endosymbionts belonging to the families of Holosporaceae and Candidatus Midichloriaceae within Rickettsiales.</title>
        <authorList>
            <person name="Wang Z."/>
            <person name="Wu M."/>
        </authorList>
    </citation>
    <scope>NUCLEOTIDE SEQUENCE [LARGE SCALE GENOMIC DNA]</scope>
    <source>
        <strain evidence="15">PRA3</strain>
    </source>
</reference>
<dbReference type="AlphaFoldDB" id="A0A077AYV5"/>
<feature type="short sequence motif" description="'KMSKS' region" evidence="13">
    <location>
        <begin position="267"/>
        <end position="271"/>
    </location>
</feature>
<dbReference type="GO" id="GO:0006423">
    <property type="term" value="P:cysteinyl-tRNA aminoacylation"/>
    <property type="evidence" value="ECO:0007669"/>
    <property type="project" value="UniProtKB-UniRule"/>
</dbReference>
<protein>
    <recommendedName>
        <fullName evidence="13">Cysteine--tRNA ligase</fullName>
        <ecNumber evidence="13">6.1.1.16</ecNumber>
    </recommendedName>
    <alternativeName>
        <fullName evidence="13">Cysteinyl-tRNA synthetase</fullName>
        <shortName evidence="13">CysRS</shortName>
    </alternativeName>
</protein>
<dbReference type="STRING" id="91604.ID47_11265"/>
<evidence type="ECO:0000256" key="5">
    <source>
        <dbReference type="ARBA" id="ARBA00022598"/>
    </source>
</evidence>
<feature type="short sequence motif" description="'HIGH' region" evidence="13">
    <location>
        <begin position="31"/>
        <end position="41"/>
    </location>
</feature>
<dbReference type="Pfam" id="PF09190">
    <property type="entry name" value="DALR_2"/>
    <property type="match status" value="1"/>
</dbReference>
<feature type="binding site" evidence="13">
    <location>
        <position position="270"/>
    </location>
    <ligand>
        <name>ATP</name>
        <dbReference type="ChEBI" id="CHEBI:30616"/>
    </ligand>
</feature>
<feature type="domain" description="Cysteinyl-tRNA synthetase class Ia DALR" evidence="14">
    <location>
        <begin position="338"/>
        <end position="397"/>
    </location>
</feature>
<dbReference type="InterPro" id="IPR032678">
    <property type="entry name" value="tRNA-synt_1_cat_dom"/>
</dbReference>
<dbReference type="NCBIfam" id="TIGR00435">
    <property type="entry name" value="cysS"/>
    <property type="match status" value="1"/>
</dbReference>
<dbReference type="EMBL" id="CP008941">
    <property type="protein sequence ID" value="AIK97184.1"/>
    <property type="molecule type" value="Genomic_DNA"/>
</dbReference>
<dbReference type="EC" id="6.1.1.16" evidence="13"/>
<dbReference type="InterPro" id="IPR014729">
    <property type="entry name" value="Rossmann-like_a/b/a_fold"/>
</dbReference>
<feature type="binding site" evidence="13">
    <location>
        <position position="29"/>
    </location>
    <ligand>
        <name>Zn(2+)</name>
        <dbReference type="ChEBI" id="CHEBI:29105"/>
    </ligand>
</feature>
<dbReference type="SMART" id="SM00840">
    <property type="entry name" value="DALR_2"/>
    <property type="match status" value="1"/>
</dbReference>
<evidence type="ECO:0000259" key="14">
    <source>
        <dbReference type="SMART" id="SM00840"/>
    </source>
</evidence>
<keyword evidence="6 13" id="KW-0479">Metal-binding</keyword>
<accession>A0A077AYV5</accession>
<keyword evidence="8 13" id="KW-0862">Zinc</keyword>
<evidence type="ECO:0000256" key="6">
    <source>
        <dbReference type="ARBA" id="ARBA00022723"/>
    </source>
</evidence>
<dbReference type="GO" id="GO:0005524">
    <property type="term" value="F:ATP binding"/>
    <property type="evidence" value="ECO:0007669"/>
    <property type="project" value="UniProtKB-UniRule"/>
</dbReference>
<dbReference type="PRINTS" id="PR00983">
    <property type="entry name" value="TRNASYNTHCYS"/>
</dbReference>
<comment type="cofactor">
    <cofactor evidence="13">
        <name>Zn(2+)</name>
        <dbReference type="ChEBI" id="CHEBI:29105"/>
    </cofactor>
    <text evidence="13">Binds 1 zinc ion per subunit.</text>
</comment>
<dbReference type="InterPro" id="IPR009080">
    <property type="entry name" value="tRNAsynth_Ia_anticodon-bd"/>
</dbReference>
<dbReference type="Gene3D" id="3.40.50.620">
    <property type="entry name" value="HUPs"/>
    <property type="match status" value="1"/>
</dbReference>
<dbReference type="GO" id="GO:0005829">
    <property type="term" value="C:cytosol"/>
    <property type="evidence" value="ECO:0007669"/>
    <property type="project" value="TreeGrafter"/>
</dbReference>
<feature type="binding site" evidence="13">
    <location>
        <position position="234"/>
    </location>
    <ligand>
        <name>Zn(2+)</name>
        <dbReference type="ChEBI" id="CHEBI:29105"/>
    </ligand>
</feature>
<proteinExistence type="inferred from homology"/>
<evidence type="ECO:0000256" key="3">
    <source>
        <dbReference type="ARBA" id="ARBA00011245"/>
    </source>
</evidence>
<feature type="binding site" evidence="13">
    <location>
        <position position="209"/>
    </location>
    <ligand>
        <name>Zn(2+)</name>
        <dbReference type="ChEBI" id="CHEBI:29105"/>
    </ligand>
</feature>
<keyword evidence="5 13" id="KW-0436">Ligase</keyword>
<evidence type="ECO:0000256" key="13">
    <source>
        <dbReference type="HAMAP-Rule" id="MF_00041"/>
    </source>
</evidence>
<dbReference type="Pfam" id="PF23493">
    <property type="entry name" value="CysS_C"/>
    <property type="match status" value="1"/>
</dbReference>
<evidence type="ECO:0000256" key="4">
    <source>
        <dbReference type="ARBA" id="ARBA00022490"/>
    </source>
</evidence>
<keyword evidence="16" id="KW-1185">Reference proteome</keyword>
<dbReference type="InterPro" id="IPR056411">
    <property type="entry name" value="CysS_C"/>
</dbReference>
<evidence type="ECO:0000256" key="9">
    <source>
        <dbReference type="ARBA" id="ARBA00022840"/>
    </source>
</evidence>
<evidence type="ECO:0000256" key="10">
    <source>
        <dbReference type="ARBA" id="ARBA00022917"/>
    </source>
</evidence>
<evidence type="ECO:0000313" key="15">
    <source>
        <dbReference type="EMBL" id="AIK97184.1"/>
    </source>
</evidence>
<keyword evidence="11 13" id="KW-0030">Aminoacyl-tRNA synthetase</keyword>
<dbReference type="HOGENOM" id="CLU_013528_0_1_5"/>
<dbReference type="CDD" id="cd07963">
    <property type="entry name" value="Anticodon_Ia_Cys"/>
    <property type="match status" value="1"/>
</dbReference>
<feature type="binding site" evidence="13">
    <location>
        <position position="238"/>
    </location>
    <ligand>
        <name>Zn(2+)</name>
        <dbReference type="ChEBI" id="CHEBI:29105"/>
    </ligand>
</feature>
<evidence type="ECO:0000256" key="8">
    <source>
        <dbReference type="ARBA" id="ARBA00022833"/>
    </source>
</evidence>
<keyword evidence="7 13" id="KW-0547">Nucleotide-binding</keyword>